<gene>
    <name evidence="8" type="ORF">Pma05_79200</name>
</gene>
<evidence type="ECO:0000256" key="5">
    <source>
        <dbReference type="ARBA" id="ARBA00023251"/>
    </source>
</evidence>
<reference evidence="8 9" key="1">
    <citation type="submission" date="2021-01" db="EMBL/GenBank/DDBJ databases">
        <title>Whole genome shotgun sequence of Plantactinospora mayteni NBRC 109088.</title>
        <authorList>
            <person name="Komaki H."/>
            <person name="Tamura T."/>
        </authorList>
    </citation>
    <scope>NUCLEOTIDE SEQUENCE [LARGE SCALE GENOMIC DNA]</scope>
    <source>
        <strain evidence="8 9">NBRC 109088</strain>
    </source>
</reference>
<protein>
    <recommendedName>
        <fullName evidence="6">Transport permease protein</fullName>
    </recommendedName>
</protein>
<feature type="transmembrane region" description="Helical" evidence="6">
    <location>
        <begin position="162"/>
        <end position="181"/>
    </location>
</feature>
<evidence type="ECO:0000259" key="7">
    <source>
        <dbReference type="PROSITE" id="PS51012"/>
    </source>
</evidence>
<comment type="similarity">
    <text evidence="6">Belongs to the ABC-2 integral membrane protein family.</text>
</comment>
<evidence type="ECO:0000256" key="4">
    <source>
        <dbReference type="ARBA" id="ARBA00023136"/>
    </source>
</evidence>
<feature type="transmembrane region" description="Helical" evidence="6">
    <location>
        <begin position="96"/>
        <end position="122"/>
    </location>
</feature>
<feature type="domain" description="ABC transmembrane type-2" evidence="7">
    <location>
        <begin position="16"/>
        <end position="240"/>
    </location>
</feature>
<dbReference type="PRINTS" id="PR00164">
    <property type="entry name" value="ABC2TRNSPORT"/>
</dbReference>
<evidence type="ECO:0000256" key="3">
    <source>
        <dbReference type="ARBA" id="ARBA00022989"/>
    </source>
</evidence>
<dbReference type="PANTHER" id="PTHR43027">
    <property type="entry name" value="DOXORUBICIN RESISTANCE ABC TRANSPORTER PERMEASE PROTEIN DRRC-RELATED"/>
    <property type="match status" value="1"/>
</dbReference>
<keyword evidence="3 6" id="KW-1133">Transmembrane helix</keyword>
<dbReference type="PANTHER" id="PTHR43027:SF2">
    <property type="entry name" value="TRANSPORT PERMEASE PROTEIN"/>
    <property type="match status" value="1"/>
</dbReference>
<name>A0ABQ4F358_9ACTN</name>
<dbReference type="PIRSF" id="PIRSF006648">
    <property type="entry name" value="DrrB"/>
    <property type="match status" value="1"/>
</dbReference>
<keyword evidence="2 6" id="KW-0812">Transmembrane</keyword>
<dbReference type="InterPro" id="IPR052902">
    <property type="entry name" value="ABC-2_transporter"/>
</dbReference>
<dbReference type="InterPro" id="IPR013525">
    <property type="entry name" value="ABC2_TM"/>
</dbReference>
<feature type="transmembrane region" description="Helical" evidence="6">
    <location>
        <begin position="217"/>
        <end position="238"/>
    </location>
</feature>
<comment type="caution">
    <text evidence="8">The sequence shown here is derived from an EMBL/GenBank/DDBJ whole genome shotgun (WGS) entry which is preliminary data.</text>
</comment>
<dbReference type="RefSeq" id="WP_203862620.1">
    <property type="nucleotide sequence ID" value="NZ_BAAAZQ010000039.1"/>
</dbReference>
<sequence length="240" mass="25305">MRLTLVELKLLLRDPGAAFFTLAFPLILLVMNGAGEARKPIPELGGQRTIDVAAPMLTTMVVAILGLTSLPVLLAHYREIGVLKRMATTPVSPQRVLVAQFAAHLLIAVASLALVLGVGVALFDMAPPKAPVSFAVGFALGATALFALGFVLAALAPTARSASAVGLGIFFPMLYLSGTMMPAEIMPDALRRIGYWTPLSPVVRTLRETWAGEPLDLVRAAVLVAVIVVAGGTAARIFRW</sequence>
<keyword evidence="6" id="KW-0813">Transport</keyword>
<evidence type="ECO:0000256" key="1">
    <source>
        <dbReference type="ARBA" id="ARBA00004141"/>
    </source>
</evidence>
<proteinExistence type="inferred from homology"/>
<comment type="subcellular location">
    <subcellularLocation>
        <location evidence="6">Cell membrane</location>
        <topology evidence="6">Multi-pass membrane protein</topology>
    </subcellularLocation>
    <subcellularLocation>
        <location evidence="1">Membrane</location>
        <topology evidence="1">Multi-pass membrane protein</topology>
    </subcellularLocation>
</comment>
<keyword evidence="6" id="KW-1003">Cell membrane</keyword>
<dbReference type="InterPro" id="IPR000412">
    <property type="entry name" value="ABC_2_transport"/>
</dbReference>
<dbReference type="EMBL" id="BONX01000069">
    <property type="protein sequence ID" value="GIH01348.1"/>
    <property type="molecule type" value="Genomic_DNA"/>
</dbReference>
<evidence type="ECO:0000313" key="8">
    <source>
        <dbReference type="EMBL" id="GIH01348.1"/>
    </source>
</evidence>
<keyword evidence="4 6" id="KW-0472">Membrane</keyword>
<organism evidence="8 9">
    <name type="scientific">Plantactinospora mayteni</name>
    <dbReference type="NCBI Taxonomy" id="566021"/>
    <lineage>
        <taxon>Bacteria</taxon>
        <taxon>Bacillati</taxon>
        <taxon>Actinomycetota</taxon>
        <taxon>Actinomycetes</taxon>
        <taxon>Micromonosporales</taxon>
        <taxon>Micromonosporaceae</taxon>
        <taxon>Plantactinospora</taxon>
    </lineage>
</organism>
<dbReference type="PROSITE" id="PS51012">
    <property type="entry name" value="ABC_TM2"/>
    <property type="match status" value="1"/>
</dbReference>
<keyword evidence="9" id="KW-1185">Reference proteome</keyword>
<feature type="transmembrane region" description="Helical" evidence="6">
    <location>
        <begin position="52"/>
        <end position="75"/>
    </location>
</feature>
<accession>A0ABQ4F358</accession>
<dbReference type="Proteomes" id="UP000621500">
    <property type="component" value="Unassembled WGS sequence"/>
</dbReference>
<feature type="transmembrane region" description="Helical" evidence="6">
    <location>
        <begin position="12"/>
        <end position="32"/>
    </location>
</feature>
<evidence type="ECO:0000256" key="6">
    <source>
        <dbReference type="RuleBase" id="RU361157"/>
    </source>
</evidence>
<dbReference type="Pfam" id="PF01061">
    <property type="entry name" value="ABC2_membrane"/>
    <property type="match status" value="1"/>
</dbReference>
<keyword evidence="5" id="KW-0046">Antibiotic resistance</keyword>
<evidence type="ECO:0000256" key="2">
    <source>
        <dbReference type="ARBA" id="ARBA00022692"/>
    </source>
</evidence>
<feature type="transmembrane region" description="Helical" evidence="6">
    <location>
        <begin position="134"/>
        <end position="155"/>
    </location>
</feature>
<evidence type="ECO:0000313" key="9">
    <source>
        <dbReference type="Proteomes" id="UP000621500"/>
    </source>
</evidence>
<dbReference type="InterPro" id="IPR047817">
    <property type="entry name" value="ABC2_TM_bact-type"/>
</dbReference>